<evidence type="ECO:0000313" key="1">
    <source>
        <dbReference type="EMBL" id="MBW60856.1"/>
    </source>
</evidence>
<dbReference type="EMBL" id="GGFJ01011715">
    <property type="protein sequence ID" value="MBW60856.1"/>
    <property type="molecule type" value="Transcribed_RNA"/>
</dbReference>
<accession>A0A2M4C676</accession>
<organism evidence="1">
    <name type="scientific">Anopheles marajoara</name>
    <dbReference type="NCBI Taxonomy" id="58244"/>
    <lineage>
        <taxon>Eukaryota</taxon>
        <taxon>Metazoa</taxon>
        <taxon>Ecdysozoa</taxon>
        <taxon>Arthropoda</taxon>
        <taxon>Hexapoda</taxon>
        <taxon>Insecta</taxon>
        <taxon>Pterygota</taxon>
        <taxon>Neoptera</taxon>
        <taxon>Endopterygota</taxon>
        <taxon>Diptera</taxon>
        <taxon>Nematocera</taxon>
        <taxon>Culicoidea</taxon>
        <taxon>Culicidae</taxon>
        <taxon>Anophelinae</taxon>
        <taxon>Anopheles</taxon>
    </lineage>
</organism>
<protein>
    <submittedName>
        <fullName evidence="1">Putative secreted protein</fullName>
    </submittedName>
</protein>
<sequence length="151" mass="17000">MITSTLLLRARRTLARFLAKSLSLYPFHCLYLPSRCSDISLPLSLAKRILLTYTGSQMFPTITKPTLLTRCVFSNYISALMLSLLRRATASAATAFPLPNLNYLLSLVRSLYIEAVLPRSSLRNYPCVNGARHTTANLFRLTKMEGRTLKL</sequence>
<proteinExistence type="predicted"/>
<name>A0A2M4C676_9DIPT</name>
<reference evidence="1" key="1">
    <citation type="submission" date="2018-01" db="EMBL/GenBank/DDBJ databases">
        <title>An insight into the sialome of Amazonian anophelines.</title>
        <authorList>
            <person name="Ribeiro J.M."/>
            <person name="Scarpassa V."/>
            <person name="Calvo E."/>
        </authorList>
    </citation>
    <scope>NUCLEOTIDE SEQUENCE</scope>
    <source>
        <tissue evidence="1">Salivary glands</tissue>
    </source>
</reference>
<dbReference type="AlphaFoldDB" id="A0A2M4C676"/>